<evidence type="ECO:0000313" key="2">
    <source>
        <dbReference type="Proteomes" id="UP000237105"/>
    </source>
</evidence>
<dbReference type="EMBL" id="JXTB01000446">
    <property type="protein sequence ID" value="PON40119.1"/>
    <property type="molecule type" value="Genomic_DNA"/>
</dbReference>
<proteinExistence type="predicted"/>
<protein>
    <submittedName>
        <fullName evidence="1">Uncharacterized protein</fullName>
    </submittedName>
</protein>
<dbReference type="AlphaFoldDB" id="A0A2P5AUA7"/>
<sequence length="182" mass="19983">LDRSSCAQEQRVRPLRNVTMISKWGFPGPIPIPAVDLVSLESSGEVVSRSEPSINKGKDQVVANFSIGPSHVQGEAFVVNDAVSVPDHPHVLISVPVAIRRADDHSDDEIDATLDHELALLGLSLIRFDSLHPDLSELVTTLANYDKSHPMLQILSGELSFHLIRVCISCPIRKRLGMNRKV</sequence>
<dbReference type="OrthoDB" id="10492586at2759"/>
<comment type="caution">
    <text evidence="1">The sequence shown here is derived from an EMBL/GenBank/DDBJ whole genome shotgun (WGS) entry which is preliminary data.</text>
</comment>
<accession>A0A2P5AUA7</accession>
<keyword evidence="2" id="KW-1185">Reference proteome</keyword>
<reference evidence="2" key="1">
    <citation type="submission" date="2016-06" db="EMBL/GenBank/DDBJ databases">
        <title>Parallel loss of symbiosis genes in relatives of nitrogen-fixing non-legume Parasponia.</title>
        <authorList>
            <person name="Van Velzen R."/>
            <person name="Holmer R."/>
            <person name="Bu F."/>
            <person name="Rutten L."/>
            <person name="Van Zeijl A."/>
            <person name="Liu W."/>
            <person name="Santuari L."/>
            <person name="Cao Q."/>
            <person name="Sharma T."/>
            <person name="Shen D."/>
            <person name="Roswanjaya Y."/>
            <person name="Wardhani T."/>
            <person name="Kalhor M.S."/>
            <person name="Jansen J."/>
            <person name="Van den Hoogen J."/>
            <person name="Gungor B."/>
            <person name="Hartog M."/>
            <person name="Hontelez J."/>
            <person name="Verver J."/>
            <person name="Yang W.-C."/>
            <person name="Schijlen E."/>
            <person name="Repin R."/>
            <person name="Schilthuizen M."/>
            <person name="Schranz E."/>
            <person name="Heidstra R."/>
            <person name="Miyata K."/>
            <person name="Fedorova E."/>
            <person name="Kohlen W."/>
            <person name="Bisseling T."/>
            <person name="Smit S."/>
            <person name="Geurts R."/>
        </authorList>
    </citation>
    <scope>NUCLEOTIDE SEQUENCE [LARGE SCALE GENOMIC DNA]</scope>
    <source>
        <strain evidence="2">cv. WU1-14</strain>
    </source>
</reference>
<evidence type="ECO:0000313" key="1">
    <source>
        <dbReference type="EMBL" id="PON40119.1"/>
    </source>
</evidence>
<gene>
    <name evidence="1" type="ORF">PanWU01x14_299710</name>
</gene>
<organism evidence="1 2">
    <name type="scientific">Parasponia andersonii</name>
    <name type="common">Sponia andersonii</name>
    <dbReference type="NCBI Taxonomy" id="3476"/>
    <lineage>
        <taxon>Eukaryota</taxon>
        <taxon>Viridiplantae</taxon>
        <taxon>Streptophyta</taxon>
        <taxon>Embryophyta</taxon>
        <taxon>Tracheophyta</taxon>
        <taxon>Spermatophyta</taxon>
        <taxon>Magnoliopsida</taxon>
        <taxon>eudicotyledons</taxon>
        <taxon>Gunneridae</taxon>
        <taxon>Pentapetalae</taxon>
        <taxon>rosids</taxon>
        <taxon>fabids</taxon>
        <taxon>Rosales</taxon>
        <taxon>Cannabaceae</taxon>
        <taxon>Parasponia</taxon>
    </lineage>
</organism>
<feature type="non-terminal residue" evidence="1">
    <location>
        <position position="1"/>
    </location>
</feature>
<dbReference type="Proteomes" id="UP000237105">
    <property type="component" value="Unassembled WGS sequence"/>
</dbReference>
<name>A0A2P5AUA7_PARAD</name>